<reference evidence="8 9" key="2">
    <citation type="submission" date="2020-07" db="EMBL/GenBank/DDBJ databases">
        <title>Genome assembly of wild tea tree DASZ reveals pedigree and selection history of tea varieties.</title>
        <authorList>
            <person name="Zhang W."/>
        </authorList>
    </citation>
    <scope>NUCLEOTIDE SEQUENCE [LARGE SCALE GENOMIC DNA]</scope>
    <source>
        <strain evidence="9">cv. G240</strain>
        <tissue evidence="8">Leaf</tissue>
    </source>
</reference>
<feature type="binding site" evidence="5">
    <location>
        <position position="36"/>
    </location>
    <ligand>
        <name>ATP</name>
        <dbReference type="ChEBI" id="CHEBI:30616"/>
    </ligand>
</feature>
<accession>A0A7J7HZL0</accession>
<dbReference type="InterPro" id="IPR017441">
    <property type="entry name" value="Protein_kinase_ATP_BS"/>
</dbReference>
<evidence type="ECO:0000259" key="7">
    <source>
        <dbReference type="PROSITE" id="PS50011"/>
    </source>
</evidence>
<evidence type="ECO:0000313" key="8">
    <source>
        <dbReference type="EMBL" id="KAF5958240.1"/>
    </source>
</evidence>
<comment type="similarity">
    <text evidence="6">Belongs to the protein kinase superfamily.</text>
</comment>
<dbReference type="CDD" id="cd06606">
    <property type="entry name" value="STKc_MAPKKK"/>
    <property type="match status" value="1"/>
</dbReference>
<dbReference type="InterPro" id="IPR008271">
    <property type="entry name" value="Ser/Thr_kinase_AS"/>
</dbReference>
<dbReference type="SUPFAM" id="SSF56112">
    <property type="entry name" value="Protein kinase-like (PK-like)"/>
    <property type="match status" value="1"/>
</dbReference>
<dbReference type="Proteomes" id="UP000593564">
    <property type="component" value="Unassembled WGS sequence"/>
</dbReference>
<keyword evidence="6" id="KW-0723">Serine/threonine-protein kinase</keyword>
<evidence type="ECO:0000256" key="2">
    <source>
        <dbReference type="ARBA" id="ARBA00022741"/>
    </source>
</evidence>
<reference evidence="9" key="1">
    <citation type="journal article" date="2020" name="Nat. Commun.">
        <title>Genome assembly of wild tea tree DASZ reveals pedigree and selection history of tea varieties.</title>
        <authorList>
            <person name="Zhang W."/>
            <person name="Zhang Y."/>
            <person name="Qiu H."/>
            <person name="Guo Y."/>
            <person name="Wan H."/>
            <person name="Zhang X."/>
            <person name="Scossa F."/>
            <person name="Alseekh S."/>
            <person name="Zhang Q."/>
            <person name="Wang P."/>
            <person name="Xu L."/>
            <person name="Schmidt M.H."/>
            <person name="Jia X."/>
            <person name="Li D."/>
            <person name="Zhu A."/>
            <person name="Guo F."/>
            <person name="Chen W."/>
            <person name="Ni D."/>
            <person name="Usadel B."/>
            <person name="Fernie A.R."/>
            <person name="Wen W."/>
        </authorList>
    </citation>
    <scope>NUCLEOTIDE SEQUENCE [LARGE SCALE GENOMIC DNA]</scope>
    <source>
        <strain evidence="9">cv. G240</strain>
    </source>
</reference>
<dbReference type="Pfam" id="PF00069">
    <property type="entry name" value="Pkinase"/>
    <property type="match status" value="1"/>
</dbReference>
<evidence type="ECO:0000256" key="6">
    <source>
        <dbReference type="RuleBase" id="RU000304"/>
    </source>
</evidence>
<evidence type="ECO:0000256" key="1">
    <source>
        <dbReference type="ARBA" id="ARBA00022679"/>
    </source>
</evidence>
<dbReference type="InterPro" id="IPR052751">
    <property type="entry name" value="Plant_MAPKKK"/>
</dbReference>
<dbReference type="SMART" id="SM00220">
    <property type="entry name" value="S_TKc"/>
    <property type="match status" value="1"/>
</dbReference>
<dbReference type="PANTHER" id="PTHR48011">
    <property type="entry name" value="CCR4-NOT TRANSCRIPTIONAL COMPLEX SUBUNIT CAF120-RELATED"/>
    <property type="match status" value="1"/>
</dbReference>
<keyword evidence="9" id="KW-1185">Reference proteome</keyword>
<dbReference type="InterPro" id="IPR011009">
    <property type="entry name" value="Kinase-like_dom_sf"/>
</dbReference>
<organism evidence="8 9">
    <name type="scientific">Camellia sinensis</name>
    <name type="common">Tea plant</name>
    <name type="synonym">Thea sinensis</name>
    <dbReference type="NCBI Taxonomy" id="4442"/>
    <lineage>
        <taxon>Eukaryota</taxon>
        <taxon>Viridiplantae</taxon>
        <taxon>Streptophyta</taxon>
        <taxon>Embryophyta</taxon>
        <taxon>Tracheophyta</taxon>
        <taxon>Spermatophyta</taxon>
        <taxon>Magnoliopsida</taxon>
        <taxon>eudicotyledons</taxon>
        <taxon>Gunneridae</taxon>
        <taxon>Pentapetalae</taxon>
        <taxon>asterids</taxon>
        <taxon>Ericales</taxon>
        <taxon>Theaceae</taxon>
        <taxon>Camellia</taxon>
    </lineage>
</organism>
<dbReference type="InterPro" id="IPR000719">
    <property type="entry name" value="Prot_kinase_dom"/>
</dbReference>
<dbReference type="GO" id="GO:0005524">
    <property type="term" value="F:ATP binding"/>
    <property type="evidence" value="ECO:0007669"/>
    <property type="project" value="UniProtKB-UniRule"/>
</dbReference>
<dbReference type="AlphaFoldDB" id="A0A7J7HZL0"/>
<feature type="domain" description="Protein kinase" evidence="7">
    <location>
        <begin position="3"/>
        <end position="264"/>
    </location>
</feature>
<evidence type="ECO:0000256" key="5">
    <source>
        <dbReference type="PROSITE-ProRule" id="PRU10141"/>
    </source>
</evidence>
<keyword evidence="3" id="KW-0418">Kinase</keyword>
<dbReference type="PROSITE" id="PS00108">
    <property type="entry name" value="PROTEIN_KINASE_ST"/>
    <property type="match status" value="1"/>
</dbReference>
<name>A0A7J7HZL0_CAMSI</name>
<dbReference type="Gene3D" id="1.10.510.10">
    <property type="entry name" value="Transferase(Phosphotransferase) domain 1"/>
    <property type="match status" value="1"/>
</dbReference>
<dbReference type="PROSITE" id="PS00107">
    <property type="entry name" value="PROTEIN_KINASE_ATP"/>
    <property type="match status" value="1"/>
</dbReference>
<comment type="caution">
    <text evidence="8">The sequence shown here is derived from an EMBL/GenBank/DDBJ whole genome shotgun (WGS) entry which is preliminary data.</text>
</comment>
<dbReference type="PANTHER" id="PTHR48011:SF18">
    <property type="entry name" value="MITOGEN-ACTIVATED PROTEIN KINASE KINASE KINASE 19-RELATED"/>
    <property type="match status" value="1"/>
</dbReference>
<dbReference type="GO" id="GO:0007165">
    <property type="term" value="P:signal transduction"/>
    <property type="evidence" value="ECO:0007669"/>
    <property type="project" value="TreeGrafter"/>
</dbReference>
<dbReference type="PROSITE" id="PS50011">
    <property type="entry name" value="PROTEIN_KINASE_DOM"/>
    <property type="match status" value="1"/>
</dbReference>
<keyword evidence="4 5" id="KW-0067">ATP-binding</keyword>
<evidence type="ECO:0000256" key="3">
    <source>
        <dbReference type="ARBA" id="ARBA00022777"/>
    </source>
</evidence>
<protein>
    <recommendedName>
        <fullName evidence="7">Protein kinase domain-containing protein</fullName>
    </recommendedName>
</protein>
<sequence length="349" mass="38607">MEWVRGDLLGHGSFGTVNLGIPKSQSLQFPPLMAVKSCGSSHSALLDHEKSILQQLKDCPQIIECFGGDFSFENGEKLYNLFLEYAMGGSLADKLKNSGHRSLPESEVRRHTESILKGLQCIHENGFVHCDLKLQNVLLCQNDVAKIADFGLAKKSGEKIVGFELRGTPMYMPPETVVAGEQEAAADVWALGCLVAEMVAGTPPWRCSAEGNVCGLLMRIGFGEEVPEIPGKLSEEGKDFLGKCFVKDPRKRWTAEMLLNHPFVVDHGDDHDHYNTRVVALEETCDATSSSSYSPRGPFDFLDSELVQSSCSFITPLPSPEYSPAERLRRLVTEERPDWSVTDSWVTVR</sequence>
<dbReference type="EMBL" id="JACBKZ010000002">
    <property type="protein sequence ID" value="KAF5958240.1"/>
    <property type="molecule type" value="Genomic_DNA"/>
</dbReference>
<proteinExistence type="inferred from homology"/>
<evidence type="ECO:0000256" key="4">
    <source>
        <dbReference type="ARBA" id="ARBA00022840"/>
    </source>
</evidence>
<evidence type="ECO:0000313" key="9">
    <source>
        <dbReference type="Proteomes" id="UP000593564"/>
    </source>
</evidence>
<dbReference type="GO" id="GO:0004674">
    <property type="term" value="F:protein serine/threonine kinase activity"/>
    <property type="evidence" value="ECO:0007669"/>
    <property type="project" value="UniProtKB-KW"/>
</dbReference>
<keyword evidence="1" id="KW-0808">Transferase</keyword>
<keyword evidence="2 5" id="KW-0547">Nucleotide-binding</keyword>
<gene>
    <name evidence="8" type="ORF">HYC85_005465</name>
</gene>